<name>A0A926CYU1_9FIRM</name>
<gene>
    <name evidence="1" type="ORF">H8699_03355</name>
</gene>
<keyword evidence="2" id="KW-1185">Reference proteome</keyword>
<proteinExistence type="predicted"/>
<evidence type="ECO:0000313" key="2">
    <source>
        <dbReference type="Proteomes" id="UP000654279"/>
    </source>
</evidence>
<dbReference type="EMBL" id="JACRSO010000001">
    <property type="protein sequence ID" value="MBC8528472.1"/>
    <property type="molecule type" value="Genomic_DNA"/>
</dbReference>
<organism evidence="1 2">
    <name type="scientific">Luoshenia tenuis</name>
    <dbReference type="NCBI Taxonomy" id="2763654"/>
    <lineage>
        <taxon>Bacteria</taxon>
        <taxon>Bacillati</taxon>
        <taxon>Bacillota</taxon>
        <taxon>Clostridia</taxon>
        <taxon>Christensenellales</taxon>
        <taxon>Christensenellaceae</taxon>
        <taxon>Luoshenia</taxon>
    </lineage>
</organism>
<comment type="caution">
    <text evidence="1">The sequence shown here is derived from an EMBL/GenBank/DDBJ whole genome shotgun (WGS) entry which is preliminary data.</text>
</comment>
<sequence>MTGYRFHGLAQAMSRDGVGVSPQAILDTLRDPLKVINQMDKLGPKFEYVGENAVVVLNEAREVVTTYAKNHEAWRLK</sequence>
<reference evidence="1" key="1">
    <citation type="submission" date="2020-08" db="EMBL/GenBank/DDBJ databases">
        <title>Genome public.</title>
        <authorList>
            <person name="Liu C."/>
            <person name="Sun Q."/>
        </authorList>
    </citation>
    <scope>NUCLEOTIDE SEQUENCE</scope>
    <source>
        <strain evidence="1">NSJ-44</strain>
    </source>
</reference>
<evidence type="ECO:0000313" key="1">
    <source>
        <dbReference type="EMBL" id="MBC8528472.1"/>
    </source>
</evidence>
<protein>
    <submittedName>
        <fullName evidence="1">Uncharacterized protein</fullName>
    </submittedName>
</protein>
<accession>A0A926CYU1</accession>
<dbReference type="AlphaFoldDB" id="A0A926CYU1"/>
<dbReference type="Proteomes" id="UP000654279">
    <property type="component" value="Unassembled WGS sequence"/>
</dbReference>